<name>A0A7T0C213_9BACT</name>
<feature type="modified residue" description="4-aspartylphosphate" evidence="4">
    <location>
        <position position="56"/>
    </location>
</feature>
<dbReference type="AlphaFoldDB" id="A0A7T0C213"/>
<reference evidence="9" key="1">
    <citation type="submission" date="2020-02" db="EMBL/GenBank/DDBJ databases">
        <title>Genomic and physiological characterization of two novel Nitrospinaceae genera.</title>
        <authorList>
            <person name="Mueller A.J."/>
            <person name="Jung M.-Y."/>
            <person name="Strachan C.R."/>
            <person name="Herbold C.W."/>
            <person name="Kirkegaard R.H."/>
            <person name="Daims H."/>
        </authorList>
    </citation>
    <scope>NUCLEOTIDE SEQUENCE [LARGE SCALE GENOMIC DNA]</scope>
</reference>
<evidence type="ECO:0000259" key="6">
    <source>
        <dbReference type="PROSITE" id="PS50109"/>
    </source>
</evidence>
<dbReference type="Gene3D" id="3.40.50.2300">
    <property type="match status" value="2"/>
</dbReference>
<dbReference type="SUPFAM" id="SSF47384">
    <property type="entry name" value="Homodimeric domain of signal transducing histidine kinase"/>
    <property type="match status" value="1"/>
</dbReference>
<dbReference type="PANTHER" id="PTHR43547:SF2">
    <property type="entry name" value="HYBRID SIGNAL TRANSDUCTION HISTIDINE KINASE C"/>
    <property type="match status" value="1"/>
</dbReference>
<dbReference type="SMART" id="SM00387">
    <property type="entry name" value="HATPase_c"/>
    <property type="match status" value="1"/>
</dbReference>
<dbReference type="InterPro" id="IPR005467">
    <property type="entry name" value="His_kinase_dom"/>
</dbReference>
<dbReference type="SUPFAM" id="SSF55874">
    <property type="entry name" value="ATPase domain of HSP90 chaperone/DNA topoisomerase II/histidine kinase"/>
    <property type="match status" value="1"/>
</dbReference>
<proteinExistence type="predicted"/>
<evidence type="ECO:0000259" key="7">
    <source>
        <dbReference type="PROSITE" id="PS50110"/>
    </source>
</evidence>
<evidence type="ECO:0000256" key="5">
    <source>
        <dbReference type="SAM" id="Coils"/>
    </source>
</evidence>
<dbReference type="PRINTS" id="PR00344">
    <property type="entry name" value="BCTRLSENSOR"/>
</dbReference>
<feature type="modified residue" description="4-aspartylphosphate" evidence="4">
    <location>
        <position position="196"/>
    </location>
</feature>
<gene>
    <name evidence="8" type="ORF">G3M78_06725</name>
</gene>
<feature type="domain" description="Response regulatory" evidence="7">
    <location>
        <begin position="7"/>
        <end position="123"/>
    </location>
</feature>
<dbReference type="PANTHER" id="PTHR43547">
    <property type="entry name" value="TWO-COMPONENT HISTIDINE KINASE"/>
    <property type="match status" value="1"/>
</dbReference>
<keyword evidence="5" id="KW-0175">Coiled coil</keyword>
<dbReference type="Gene3D" id="1.10.287.130">
    <property type="match status" value="1"/>
</dbReference>
<protein>
    <recommendedName>
        <fullName evidence="2">histidine kinase</fullName>
        <ecNumber evidence="2">2.7.13.3</ecNumber>
    </recommendedName>
</protein>
<accession>A0A7T0C213</accession>
<dbReference type="EMBL" id="CP048620">
    <property type="protein sequence ID" value="QPJ65097.1"/>
    <property type="molecule type" value="Genomic_DNA"/>
</dbReference>
<dbReference type="PROSITE" id="PS50110">
    <property type="entry name" value="RESPONSE_REGULATORY"/>
    <property type="match status" value="2"/>
</dbReference>
<dbReference type="InterPro" id="IPR001789">
    <property type="entry name" value="Sig_transdc_resp-reg_receiver"/>
</dbReference>
<evidence type="ECO:0000256" key="2">
    <source>
        <dbReference type="ARBA" id="ARBA00012438"/>
    </source>
</evidence>
<dbReference type="InterPro" id="IPR003594">
    <property type="entry name" value="HATPase_dom"/>
</dbReference>
<evidence type="ECO:0000313" key="9">
    <source>
        <dbReference type="Proteomes" id="UP000594464"/>
    </source>
</evidence>
<keyword evidence="3 4" id="KW-0597">Phosphoprotein</keyword>
<dbReference type="KEGG" id="nva:G3M78_06725"/>
<organism evidence="8 9">
    <name type="scientific">Candidatus Nitrohelix vancouverensis</name>
    <dbReference type="NCBI Taxonomy" id="2705534"/>
    <lineage>
        <taxon>Bacteria</taxon>
        <taxon>Pseudomonadati</taxon>
        <taxon>Nitrospinota/Tectimicrobiota group</taxon>
        <taxon>Nitrospinota</taxon>
        <taxon>Nitrospinia</taxon>
        <taxon>Nitrospinales</taxon>
        <taxon>Nitrospinaceae</taxon>
        <taxon>Candidatus Nitrohelix</taxon>
    </lineage>
</organism>
<dbReference type="Pfam" id="PF02518">
    <property type="entry name" value="HATPase_c"/>
    <property type="match status" value="1"/>
</dbReference>
<dbReference type="EC" id="2.7.13.3" evidence="2"/>
<evidence type="ECO:0000256" key="3">
    <source>
        <dbReference type="ARBA" id="ARBA00022553"/>
    </source>
</evidence>
<evidence type="ECO:0000256" key="4">
    <source>
        <dbReference type="PROSITE-ProRule" id="PRU00169"/>
    </source>
</evidence>
<evidence type="ECO:0000256" key="1">
    <source>
        <dbReference type="ARBA" id="ARBA00000085"/>
    </source>
</evidence>
<dbReference type="InterPro" id="IPR036890">
    <property type="entry name" value="HATPase_C_sf"/>
</dbReference>
<dbReference type="SMART" id="SM00388">
    <property type="entry name" value="HisKA"/>
    <property type="match status" value="1"/>
</dbReference>
<feature type="coiled-coil region" evidence="5">
    <location>
        <begin position="265"/>
        <end position="299"/>
    </location>
</feature>
<feature type="domain" description="Histidine kinase" evidence="6">
    <location>
        <begin position="317"/>
        <end position="537"/>
    </location>
</feature>
<comment type="catalytic activity">
    <reaction evidence="1">
        <text>ATP + protein L-histidine = ADP + protein N-phospho-L-histidine.</text>
        <dbReference type="EC" id="2.7.13.3"/>
    </reaction>
</comment>
<feature type="domain" description="Response regulatory" evidence="7">
    <location>
        <begin position="147"/>
        <end position="263"/>
    </location>
</feature>
<dbReference type="InterPro" id="IPR003661">
    <property type="entry name" value="HisK_dim/P_dom"/>
</dbReference>
<dbReference type="Pfam" id="PF00512">
    <property type="entry name" value="HisKA"/>
    <property type="match status" value="1"/>
</dbReference>
<evidence type="ECO:0000313" key="8">
    <source>
        <dbReference type="EMBL" id="QPJ65097.1"/>
    </source>
</evidence>
<dbReference type="Gene3D" id="3.30.565.10">
    <property type="entry name" value="Histidine kinase-like ATPase, C-terminal domain"/>
    <property type="match status" value="1"/>
</dbReference>
<dbReference type="GO" id="GO:0000155">
    <property type="term" value="F:phosphorelay sensor kinase activity"/>
    <property type="evidence" value="ECO:0007669"/>
    <property type="project" value="InterPro"/>
</dbReference>
<dbReference type="Proteomes" id="UP000594464">
    <property type="component" value="Chromosome"/>
</dbReference>
<dbReference type="InterPro" id="IPR004358">
    <property type="entry name" value="Sig_transdc_His_kin-like_C"/>
</dbReference>
<dbReference type="CDD" id="cd00082">
    <property type="entry name" value="HisKA"/>
    <property type="match status" value="1"/>
</dbReference>
<dbReference type="InterPro" id="IPR036097">
    <property type="entry name" value="HisK_dim/P_sf"/>
</dbReference>
<dbReference type="SMART" id="SM00448">
    <property type="entry name" value="REC"/>
    <property type="match status" value="2"/>
</dbReference>
<dbReference type="PROSITE" id="PS50109">
    <property type="entry name" value="HIS_KIN"/>
    <property type="match status" value="1"/>
</dbReference>
<dbReference type="Pfam" id="PF00072">
    <property type="entry name" value="Response_reg"/>
    <property type="match status" value="2"/>
</dbReference>
<dbReference type="InterPro" id="IPR011006">
    <property type="entry name" value="CheY-like_superfamily"/>
</dbReference>
<dbReference type="SUPFAM" id="SSF52172">
    <property type="entry name" value="CheY-like"/>
    <property type="match status" value="2"/>
</dbReference>
<sequence length="537" mass="60554">MKNDQKKILVVDDEPANIDLLVRTLKEDDYTVIAATDGEKALELVKKTKPNLILLDVILPQMDGYEVCKTLKTSPDSNDIPIIFTTSLNDPENIKKGFSMGCDEYISKPFSSVEVRNRVRTHLSLRDNISRVRLLYSEIKTDLSKAKVLIVDDIATNIDIVKEILRQEKVDILAAPSATIAQKLVERTLPDLILLDIMMPGLNGFEFCEWLKQRPETQNIPVIFISALNSPEYIARGFSLGCVDYIAKPFHDKEVLSRVHSHLVIRKLHKQMDEWNRQLEKSKAELEGLVSERTQHLEQAIETANRASQTKSEFLAKMSHELRTPMNAVLGFTQVLEMESETLSESQQVTVQHIHDAADHLLKLIDDVLDFGKMESGQIPMVIQKIDVKETINESIIPMILPSAEKKKLRIENRLEKMEGACWVKCDRNRLIQILINLATNGVKYNKDGGDLIFDYEATDDGRATITVTDCGPGIPQDKIETIFHPFYRLPENNVAIPGVGIGLAIVKRFLELMGGDIQVTSEKDKGSTFSITLPIE</sequence>